<dbReference type="GO" id="GO:0000287">
    <property type="term" value="F:magnesium ion binding"/>
    <property type="evidence" value="ECO:0007669"/>
    <property type="project" value="UniProtKB-UniRule"/>
</dbReference>
<evidence type="ECO:0000256" key="11">
    <source>
        <dbReference type="ARBA" id="ARBA00022840"/>
    </source>
</evidence>
<dbReference type="SUPFAM" id="SSF51621">
    <property type="entry name" value="Phosphoenolpyruvate/pyruvate domain"/>
    <property type="match status" value="1"/>
</dbReference>
<evidence type="ECO:0000313" key="20">
    <source>
        <dbReference type="EMBL" id="RGW53889.1"/>
    </source>
</evidence>
<comment type="cofactor">
    <cofactor evidence="2">
        <name>K(+)</name>
        <dbReference type="ChEBI" id="CHEBI:29103"/>
    </cofactor>
</comment>
<comment type="similarity">
    <text evidence="4 17">Belongs to the pyruvate kinase family.</text>
</comment>
<dbReference type="PROSITE" id="PS00110">
    <property type="entry name" value="PYRUVATE_KINASE"/>
    <property type="match status" value="1"/>
</dbReference>
<dbReference type="FunFam" id="2.40.33.10:FF:000001">
    <property type="entry name" value="Pyruvate kinase"/>
    <property type="match status" value="1"/>
</dbReference>
<sequence length="478" mass="52338">MKKTKIVCTMGPNSNDENIMRQLVKEGMDIARFNFSHGSHEEQKGRMDMLKKIREEEKKPVAILLDTKGPEIRTGILKDGKKVLLKEGETITLTNEEIEGDETKVSLTYKGLVDDVQIGNMILIDDGLIGLKVKGKTETDIICTIVNGGELGERKGVNVPNVPVRLPAITEKDKEDLKFGVEQKIDFIAASFVRNAECILEIRSYLNKCGAPYIPIIAKIENSEGIDNIDEIIRCADGIMVARGDLGVEIPAEEVPYLQKLIIQKCNDNYKPVITATQMLDSMIRNPRPTRAEVGDVANAVYDGTDAVMLSGETAQGKYPVEALKMMVHIVESTEQHLDYKEMLEKAGAHRMRNASSALAYATVTTAKNLKAACIITPTVSGATARVVSKFKPKTEIIGISPNEDTLRRMQIYWGVRPYCSINANSTDEICSSALDLVRAKQIAETGDTVVLTAGIPSPNISGNVAGVSNIMKIAVMD</sequence>
<evidence type="ECO:0000256" key="3">
    <source>
        <dbReference type="ARBA" id="ARBA00004997"/>
    </source>
</evidence>
<feature type="domain" description="Pyruvate kinase barrel" evidence="18">
    <location>
        <begin position="1"/>
        <end position="323"/>
    </location>
</feature>
<organism evidence="20 21">
    <name type="scientific">Dorea formicigenerans</name>
    <dbReference type="NCBI Taxonomy" id="39486"/>
    <lineage>
        <taxon>Bacteria</taxon>
        <taxon>Bacillati</taxon>
        <taxon>Bacillota</taxon>
        <taxon>Clostridia</taxon>
        <taxon>Lachnospirales</taxon>
        <taxon>Lachnospiraceae</taxon>
        <taxon>Dorea</taxon>
    </lineage>
</organism>
<dbReference type="InterPro" id="IPR011037">
    <property type="entry name" value="Pyrv_Knase-like_insert_dom_sf"/>
</dbReference>
<proteinExistence type="inferred from homology"/>
<evidence type="ECO:0000256" key="13">
    <source>
        <dbReference type="ARBA" id="ARBA00022958"/>
    </source>
</evidence>
<keyword evidence="12 17" id="KW-0460">Magnesium</keyword>
<dbReference type="GO" id="GO:0006950">
    <property type="term" value="P:response to stress"/>
    <property type="evidence" value="ECO:0007669"/>
    <property type="project" value="UniProtKB-ARBA"/>
</dbReference>
<feature type="domain" description="Pyruvate kinase C-terminal" evidence="19">
    <location>
        <begin position="358"/>
        <end position="474"/>
    </location>
</feature>
<keyword evidence="13" id="KW-0630">Potassium</keyword>
<evidence type="ECO:0000256" key="12">
    <source>
        <dbReference type="ARBA" id="ARBA00022842"/>
    </source>
</evidence>
<dbReference type="InterPro" id="IPR001697">
    <property type="entry name" value="Pyr_Knase"/>
</dbReference>
<dbReference type="GO" id="GO:0030955">
    <property type="term" value="F:potassium ion binding"/>
    <property type="evidence" value="ECO:0007669"/>
    <property type="project" value="UniProtKB-UniRule"/>
</dbReference>
<dbReference type="FunFam" id="3.20.20.60:FF:000001">
    <property type="entry name" value="Pyruvate kinase"/>
    <property type="match status" value="1"/>
</dbReference>
<reference evidence="20 21" key="1">
    <citation type="submission" date="2018-08" db="EMBL/GenBank/DDBJ databases">
        <title>A genome reference for cultivated species of the human gut microbiota.</title>
        <authorList>
            <person name="Zou Y."/>
            <person name="Xue W."/>
            <person name="Luo G."/>
        </authorList>
    </citation>
    <scope>NUCLEOTIDE SEQUENCE [LARGE SCALE GENOMIC DNA]</scope>
    <source>
        <strain evidence="20 21">AF12-11</strain>
    </source>
</reference>
<gene>
    <name evidence="20" type="primary">pyk</name>
    <name evidence="20" type="ORF">DWV67_07315</name>
</gene>
<dbReference type="InterPro" id="IPR015806">
    <property type="entry name" value="Pyrv_Knase_insert_dom_sf"/>
</dbReference>
<dbReference type="PANTHER" id="PTHR11817">
    <property type="entry name" value="PYRUVATE KINASE"/>
    <property type="match status" value="1"/>
</dbReference>
<dbReference type="AlphaFoldDB" id="A0A395XNK5"/>
<evidence type="ECO:0000256" key="16">
    <source>
        <dbReference type="NCBIfam" id="TIGR01064"/>
    </source>
</evidence>
<comment type="pathway">
    <text evidence="3 17">Carbohydrate degradation; glycolysis; pyruvate from D-glyceraldehyde 3-phosphate: step 5/5.</text>
</comment>
<dbReference type="SUPFAM" id="SSF52935">
    <property type="entry name" value="PK C-terminal domain-like"/>
    <property type="match status" value="1"/>
</dbReference>
<comment type="catalytic activity">
    <reaction evidence="17">
        <text>pyruvate + ATP = phosphoenolpyruvate + ADP + H(+)</text>
        <dbReference type="Rhea" id="RHEA:18157"/>
        <dbReference type="ChEBI" id="CHEBI:15361"/>
        <dbReference type="ChEBI" id="CHEBI:15378"/>
        <dbReference type="ChEBI" id="CHEBI:30616"/>
        <dbReference type="ChEBI" id="CHEBI:58702"/>
        <dbReference type="ChEBI" id="CHEBI:456216"/>
        <dbReference type="EC" id="2.7.1.40"/>
    </reaction>
</comment>
<evidence type="ECO:0000256" key="5">
    <source>
        <dbReference type="ARBA" id="ARBA00012142"/>
    </source>
</evidence>
<dbReference type="NCBIfam" id="TIGR01064">
    <property type="entry name" value="pyruv_kin"/>
    <property type="match status" value="1"/>
</dbReference>
<evidence type="ECO:0000256" key="4">
    <source>
        <dbReference type="ARBA" id="ARBA00008663"/>
    </source>
</evidence>
<comment type="cofactor">
    <cofactor evidence="1">
        <name>Mg(2+)</name>
        <dbReference type="ChEBI" id="CHEBI:18420"/>
    </cofactor>
</comment>
<dbReference type="NCBIfam" id="NF004491">
    <property type="entry name" value="PRK05826.1"/>
    <property type="match status" value="1"/>
</dbReference>
<dbReference type="InterPro" id="IPR015793">
    <property type="entry name" value="Pyrv_Knase_brl"/>
</dbReference>
<dbReference type="UniPathway" id="UPA00109">
    <property type="reaction ID" value="UER00188"/>
</dbReference>
<evidence type="ECO:0000256" key="17">
    <source>
        <dbReference type="RuleBase" id="RU000504"/>
    </source>
</evidence>
<comment type="caution">
    <text evidence="20">The sequence shown here is derived from an EMBL/GenBank/DDBJ whole genome shotgun (WGS) entry which is preliminary data.</text>
</comment>
<keyword evidence="8" id="KW-0479">Metal-binding</keyword>
<dbReference type="Proteomes" id="UP000266376">
    <property type="component" value="Unassembled WGS sequence"/>
</dbReference>
<evidence type="ECO:0000256" key="7">
    <source>
        <dbReference type="ARBA" id="ARBA00022679"/>
    </source>
</evidence>
<dbReference type="EMBL" id="QSAJ01000014">
    <property type="protein sequence ID" value="RGW53889.1"/>
    <property type="molecule type" value="Genomic_DNA"/>
</dbReference>
<dbReference type="InterPro" id="IPR015813">
    <property type="entry name" value="Pyrv/PenolPyrv_kinase-like_dom"/>
</dbReference>
<dbReference type="SUPFAM" id="SSF50800">
    <property type="entry name" value="PK beta-barrel domain-like"/>
    <property type="match status" value="1"/>
</dbReference>
<evidence type="ECO:0000256" key="2">
    <source>
        <dbReference type="ARBA" id="ARBA00001958"/>
    </source>
</evidence>
<dbReference type="InterPro" id="IPR040442">
    <property type="entry name" value="Pyrv_kinase-like_dom_sf"/>
</dbReference>
<dbReference type="InterPro" id="IPR018209">
    <property type="entry name" value="Pyrv_Knase_AS"/>
</dbReference>
<dbReference type="Pfam" id="PF00224">
    <property type="entry name" value="PK"/>
    <property type="match status" value="1"/>
</dbReference>
<dbReference type="Gene3D" id="2.40.33.10">
    <property type="entry name" value="PK beta-barrel domain-like"/>
    <property type="match status" value="1"/>
</dbReference>
<dbReference type="GO" id="GO:0005524">
    <property type="term" value="F:ATP binding"/>
    <property type="evidence" value="ECO:0007669"/>
    <property type="project" value="UniProtKB-KW"/>
</dbReference>
<keyword evidence="7 17" id="KW-0808">Transferase</keyword>
<name>A0A395XNK5_9FIRM</name>
<dbReference type="Gene3D" id="3.20.20.60">
    <property type="entry name" value="Phosphoenolpyruvate-binding domains"/>
    <property type="match status" value="1"/>
</dbReference>
<accession>A0A395XNK5</accession>
<dbReference type="InterPro" id="IPR036918">
    <property type="entry name" value="Pyrv_Knase_C_sf"/>
</dbReference>
<keyword evidence="9" id="KW-0547">Nucleotide-binding</keyword>
<dbReference type="Gene3D" id="3.40.1380.20">
    <property type="entry name" value="Pyruvate kinase, C-terminal domain"/>
    <property type="match status" value="1"/>
</dbReference>
<protein>
    <recommendedName>
        <fullName evidence="6 16">Pyruvate kinase</fullName>
        <ecNumber evidence="5 16">2.7.1.40</ecNumber>
    </recommendedName>
</protein>
<evidence type="ECO:0000256" key="9">
    <source>
        <dbReference type="ARBA" id="ARBA00022741"/>
    </source>
</evidence>
<evidence type="ECO:0000256" key="14">
    <source>
        <dbReference type="ARBA" id="ARBA00023152"/>
    </source>
</evidence>
<dbReference type="EC" id="2.7.1.40" evidence="5 16"/>
<dbReference type="PRINTS" id="PR01050">
    <property type="entry name" value="PYRUVTKNASE"/>
</dbReference>
<evidence type="ECO:0000313" key="21">
    <source>
        <dbReference type="Proteomes" id="UP000266376"/>
    </source>
</evidence>
<evidence type="ECO:0000256" key="15">
    <source>
        <dbReference type="ARBA" id="ARBA00023317"/>
    </source>
</evidence>
<keyword evidence="10 17" id="KW-0418">Kinase</keyword>
<keyword evidence="11" id="KW-0067">ATP-binding</keyword>
<evidence type="ECO:0000256" key="1">
    <source>
        <dbReference type="ARBA" id="ARBA00001946"/>
    </source>
</evidence>
<evidence type="ECO:0000259" key="19">
    <source>
        <dbReference type="Pfam" id="PF02887"/>
    </source>
</evidence>
<dbReference type="NCBIfam" id="NF004978">
    <property type="entry name" value="PRK06354.1"/>
    <property type="match status" value="1"/>
</dbReference>
<dbReference type="GO" id="GO:0016301">
    <property type="term" value="F:kinase activity"/>
    <property type="evidence" value="ECO:0007669"/>
    <property type="project" value="UniProtKB-KW"/>
</dbReference>
<dbReference type="GO" id="GO:0004743">
    <property type="term" value="F:pyruvate kinase activity"/>
    <property type="evidence" value="ECO:0007669"/>
    <property type="project" value="UniProtKB-UniRule"/>
</dbReference>
<evidence type="ECO:0000256" key="8">
    <source>
        <dbReference type="ARBA" id="ARBA00022723"/>
    </source>
</evidence>
<keyword evidence="15 20" id="KW-0670">Pyruvate</keyword>
<keyword evidence="14 17" id="KW-0324">Glycolysis</keyword>
<dbReference type="InterPro" id="IPR015795">
    <property type="entry name" value="Pyrv_Knase_C"/>
</dbReference>
<evidence type="ECO:0000256" key="6">
    <source>
        <dbReference type="ARBA" id="ARBA00018587"/>
    </source>
</evidence>
<evidence type="ECO:0000256" key="10">
    <source>
        <dbReference type="ARBA" id="ARBA00022777"/>
    </source>
</evidence>
<dbReference type="Pfam" id="PF02887">
    <property type="entry name" value="PK_C"/>
    <property type="match status" value="1"/>
</dbReference>
<evidence type="ECO:0000259" key="18">
    <source>
        <dbReference type="Pfam" id="PF00224"/>
    </source>
</evidence>